<dbReference type="InterPro" id="IPR011042">
    <property type="entry name" value="6-blade_b-propeller_TolB-like"/>
</dbReference>
<dbReference type="Pfam" id="PF17170">
    <property type="entry name" value="DUF5128"/>
    <property type="match status" value="1"/>
</dbReference>
<name>A0A381SFJ4_9ZZZZ</name>
<dbReference type="EMBL" id="UINC01002966">
    <property type="protein sequence ID" value="SVA02058.1"/>
    <property type="molecule type" value="Genomic_DNA"/>
</dbReference>
<dbReference type="GO" id="GO:0008270">
    <property type="term" value="F:zinc ion binding"/>
    <property type="evidence" value="ECO:0007669"/>
    <property type="project" value="UniProtKB-KW"/>
</dbReference>
<protein>
    <recommendedName>
        <fullName evidence="3">SMP-30/Gluconolactonase/LRE-like region domain-containing protein</fullName>
    </recommendedName>
</protein>
<reference evidence="2" key="1">
    <citation type="submission" date="2018-05" db="EMBL/GenBank/DDBJ databases">
        <authorList>
            <person name="Lanie J.A."/>
            <person name="Ng W.-L."/>
            <person name="Kazmierczak K.M."/>
            <person name="Andrzejewski T.M."/>
            <person name="Davidsen T.M."/>
            <person name="Wayne K.J."/>
            <person name="Tettelin H."/>
            <person name="Glass J.I."/>
            <person name="Rusch D."/>
            <person name="Podicherti R."/>
            <person name="Tsui H.-C.T."/>
            <person name="Winkler M.E."/>
        </authorList>
    </citation>
    <scope>NUCLEOTIDE SEQUENCE</scope>
</reference>
<evidence type="ECO:0000313" key="2">
    <source>
        <dbReference type="EMBL" id="SVA02058.1"/>
    </source>
</evidence>
<keyword evidence="1" id="KW-0677">Repeat</keyword>
<evidence type="ECO:0000256" key="1">
    <source>
        <dbReference type="ARBA" id="ARBA00022737"/>
    </source>
</evidence>
<accession>A0A381SFJ4</accession>
<dbReference type="PROSITE" id="PS51125">
    <property type="entry name" value="NHL"/>
    <property type="match status" value="2"/>
</dbReference>
<dbReference type="SUPFAM" id="SSF101898">
    <property type="entry name" value="NHL repeat"/>
    <property type="match status" value="1"/>
</dbReference>
<dbReference type="InterPro" id="IPR050952">
    <property type="entry name" value="TRIM-NHL_E3_ligases"/>
</dbReference>
<dbReference type="PANTHER" id="PTHR24104">
    <property type="entry name" value="E3 UBIQUITIN-PROTEIN LIGASE NHLRC1-RELATED"/>
    <property type="match status" value="1"/>
</dbReference>
<dbReference type="Gene3D" id="2.120.10.30">
    <property type="entry name" value="TolB, C-terminal domain"/>
    <property type="match status" value="2"/>
</dbReference>
<evidence type="ECO:0008006" key="3">
    <source>
        <dbReference type="Google" id="ProtNLM"/>
    </source>
</evidence>
<dbReference type="InterPro" id="IPR001258">
    <property type="entry name" value="NHL_repeat"/>
</dbReference>
<sequence length="332" mass="36837">MTTTTFGLKYVTNVGFAADFGGRGFQLPSSMAIRADGVIFVVSRGKSSTKNSNGIQMVTKDHDFLGQIGTYGAGLGGMMWPTSVVLDGDENLYLADEYFNKVTKYDREGNPITEWGTKGSGDGQFNQPSGLLIQDQLIYLVDSRNNRIQMYSLDGEFQGQWGSGGDGEGEFNLPWGISDDSEGNIYIADWRNDRIQKFDSNGNYISAIGGGKTSVLDRPSDVAVDPDGNIYVTDWGSQRLLVLDQSGSILETKRGEADLNPWSVEYLSSQDDERKARESFVPVYQADTEDPSEVSARMEPYFWDPVAVELDQDGTVYVLETGRHRFQVFERF</sequence>
<dbReference type="Pfam" id="PF01436">
    <property type="entry name" value="NHL"/>
    <property type="match status" value="2"/>
</dbReference>
<organism evidence="2">
    <name type="scientific">marine metagenome</name>
    <dbReference type="NCBI Taxonomy" id="408172"/>
    <lineage>
        <taxon>unclassified sequences</taxon>
        <taxon>metagenomes</taxon>
        <taxon>ecological metagenomes</taxon>
    </lineage>
</organism>
<proteinExistence type="predicted"/>
<dbReference type="AlphaFoldDB" id="A0A381SFJ4"/>
<dbReference type="PANTHER" id="PTHR24104:SF25">
    <property type="entry name" value="PROTEIN LIN-41"/>
    <property type="match status" value="1"/>
</dbReference>
<gene>
    <name evidence="2" type="ORF">METZ01_LOCUS54912</name>
</gene>